<dbReference type="EMBL" id="AP018786">
    <property type="protein sequence ID" value="BBF22171.1"/>
    <property type="molecule type" value="Genomic_DNA"/>
</dbReference>
<name>A0A2Z6I6U1_9BURK</name>
<sequence>MRSDRRPTSVLVTGANGRLGSAAAERLRAAGFLVHARTRSELDIADAEGVRETVSALRPDVIVNAAAYTNVARAPSEPEALRRANVEGPAVLAACAARFDARLVHFSTDYVFSGGGLKSHRESDPRRPAGAYGRSKALGEARIELSGARYWIVRIGWLHGAGNDFVVRVLDQALAGKAIVMRRNQWGRPTSYDAVARLSAALCGHPEVAGGGSAVFHFGQAGACVSRFGWAQFVLRCAAEITPDRADIFLGAARRMRGVTLFDPERPENCRLALRDLEACLGIRADALSPSWRDDVSASVAARLGAHARGSVESA</sequence>
<dbReference type="PANTHER" id="PTHR10491">
    <property type="entry name" value="DTDP-4-DEHYDRORHAMNOSE REDUCTASE"/>
    <property type="match status" value="1"/>
</dbReference>
<proteinExistence type="inferred from homology"/>
<comment type="similarity">
    <text evidence="2 6">Belongs to the dTDP-4-dehydrorhamnose reductase family.</text>
</comment>
<evidence type="ECO:0000256" key="5">
    <source>
        <dbReference type="ARBA" id="ARBA00048200"/>
    </source>
</evidence>
<comment type="function">
    <text evidence="6">Catalyzes the reduction of dTDP-6-deoxy-L-lyxo-4-hexulose to yield dTDP-L-rhamnose.</text>
</comment>
<dbReference type="InterPro" id="IPR029903">
    <property type="entry name" value="RmlD-like-bd"/>
</dbReference>
<keyword evidence="6" id="KW-0560">Oxidoreductase</keyword>
<reference evidence="8 9" key="1">
    <citation type="journal article" date="2018" name="Int. J. Syst. Evol. Microbiol.">
        <title>Mesosutterella multiformis gen. nov., sp. nov., a member of the family Sutterellaceae and Sutterella megalosphaeroides sp. nov., isolated from human faeces.</title>
        <authorList>
            <person name="Sakamoto M."/>
            <person name="Ikeyama N."/>
            <person name="Kunihiro T."/>
            <person name="Iino T."/>
            <person name="Yuki M."/>
            <person name="Ohkuma M."/>
        </authorList>
    </citation>
    <scope>NUCLEOTIDE SEQUENCE [LARGE SCALE GENOMIC DNA]</scope>
    <source>
        <strain evidence="8 9">6FBBBH3</strain>
    </source>
</reference>
<comment type="catalytic activity">
    <reaction evidence="5 6">
        <text>dTDP-beta-L-rhamnose + NADP(+) = dTDP-4-dehydro-beta-L-rhamnose + NADPH + H(+)</text>
        <dbReference type="Rhea" id="RHEA:21796"/>
        <dbReference type="ChEBI" id="CHEBI:15378"/>
        <dbReference type="ChEBI" id="CHEBI:57510"/>
        <dbReference type="ChEBI" id="CHEBI:57783"/>
        <dbReference type="ChEBI" id="CHEBI:58349"/>
        <dbReference type="ChEBI" id="CHEBI:62830"/>
        <dbReference type="EC" id="1.1.1.133"/>
    </reaction>
</comment>
<evidence type="ECO:0000259" key="7">
    <source>
        <dbReference type="Pfam" id="PF04321"/>
    </source>
</evidence>
<dbReference type="Pfam" id="PF04321">
    <property type="entry name" value="RmlD_sub_bind"/>
    <property type="match status" value="1"/>
</dbReference>
<evidence type="ECO:0000313" key="8">
    <source>
        <dbReference type="EMBL" id="BBF22171.1"/>
    </source>
</evidence>
<comment type="pathway">
    <text evidence="1 6">Carbohydrate biosynthesis; dTDP-L-rhamnose biosynthesis.</text>
</comment>
<dbReference type="UniPathway" id="UPA00124"/>
<dbReference type="Gene3D" id="3.40.50.720">
    <property type="entry name" value="NAD(P)-binding Rossmann-like Domain"/>
    <property type="match status" value="1"/>
</dbReference>
<organism evidence="8 9">
    <name type="scientific">Sutterella megalosphaeroides</name>
    <dbReference type="NCBI Taxonomy" id="2494234"/>
    <lineage>
        <taxon>Bacteria</taxon>
        <taxon>Pseudomonadati</taxon>
        <taxon>Pseudomonadota</taxon>
        <taxon>Betaproteobacteria</taxon>
        <taxon>Burkholderiales</taxon>
        <taxon>Sutterellaceae</taxon>
        <taxon>Sutterella</taxon>
    </lineage>
</organism>
<keyword evidence="9" id="KW-1185">Reference proteome</keyword>
<dbReference type="EC" id="1.1.1.133" evidence="3 6"/>
<comment type="cofactor">
    <cofactor evidence="6">
        <name>Mg(2+)</name>
        <dbReference type="ChEBI" id="CHEBI:18420"/>
    </cofactor>
    <text evidence="6">Binds 1 Mg(2+) ion per monomer.</text>
</comment>
<dbReference type="Proteomes" id="UP000271003">
    <property type="component" value="Chromosome"/>
</dbReference>
<evidence type="ECO:0000256" key="6">
    <source>
        <dbReference type="RuleBase" id="RU364082"/>
    </source>
</evidence>
<evidence type="ECO:0000313" key="9">
    <source>
        <dbReference type="Proteomes" id="UP000271003"/>
    </source>
</evidence>
<dbReference type="GO" id="GO:0019305">
    <property type="term" value="P:dTDP-rhamnose biosynthetic process"/>
    <property type="evidence" value="ECO:0007669"/>
    <property type="project" value="UniProtKB-UniPathway"/>
</dbReference>
<dbReference type="GO" id="GO:0005829">
    <property type="term" value="C:cytosol"/>
    <property type="evidence" value="ECO:0007669"/>
    <property type="project" value="TreeGrafter"/>
</dbReference>
<feature type="domain" description="RmlD-like substrate binding" evidence="7">
    <location>
        <begin position="9"/>
        <end position="301"/>
    </location>
</feature>
<accession>A0A2Z6I6U1</accession>
<evidence type="ECO:0000256" key="4">
    <source>
        <dbReference type="ARBA" id="ARBA00017099"/>
    </source>
</evidence>
<dbReference type="PANTHER" id="PTHR10491:SF4">
    <property type="entry name" value="METHIONINE ADENOSYLTRANSFERASE 2 SUBUNIT BETA"/>
    <property type="match status" value="1"/>
</dbReference>
<evidence type="ECO:0000256" key="3">
    <source>
        <dbReference type="ARBA" id="ARBA00012929"/>
    </source>
</evidence>
<evidence type="ECO:0000256" key="2">
    <source>
        <dbReference type="ARBA" id="ARBA00010944"/>
    </source>
</evidence>
<dbReference type="CDD" id="cd05254">
    <property type="entry name" value="dTDP_HR_like_SDR_e"/>
    <property type="match status" value="1"/>
</dbReference>
<dbReference type="InterPro" id="IPR005913">
    <property type="entry name" value="dTDP_dehydrorham_reduct"/>
</dbReference>
<protein>
    <recommendedName>
        <fullName evidence="4 6">dTDP-4-dehydrorhamnose reductase</fullName>
        <ecNumber evidence="3 6">1.1.1.133</ecNumber>
    </recommendedName>
</protein>
<dbReference type="KEGG" id="sutt:SUTMEG_00620"/>
<dbReference type="GO" id="GO:0008831">
    <property type="term" value="F:dTDP-4-dehydrorhamnose reductase activity"/>
    <property type="evidence" value="ECO:0007669"/>
    <property type="project" value="UniProtKB-EC"/>
</dbReference>
<evidence type="ECO:0000256" key="1">
    <source>
        <dbReference type="ARBA" id="ARBA00004781"/>
    </source>
</evidence>
<dbReference type="InterPro" id="IPR036291">
    <property type="entry name" value="NAD(P)-bd_dom_sf"/>
</dbReference>
<keyword evidence="6" id="KW-0521">NADP</keyword>
<dbReference type="AlphaFoldDB" id="A0A2Z6I6U1"/>
<dbReference type="RefSeq" id="WP_170143785.1">
    <property type="nucleotide sequence ID" value="NZ_AP018786.1"/>
</dbReference>
<gene>
    <name evidence="8" type="ORF">SUTMEG_00620</name>
</gene>
<dbReference type="SUPFAM" id="SSF51735">
    <property type="entry name" value="NAD(P)-binding Rossmann-fold domains"/>
    <property type="match status" value="1"/>
</dbReference>